<reference evidence="6 7" key="1">
    <citation type="submission" date="2019-02" db="EMBL/GenBank/DDBJ databases">
        <title>Arcanobacterium bovis sp. nov., isolated from the milk of a cow with mastitis.</title>
        <authorList>
            <person name="Sammra O."/>
            <person name="Foster G."/>
            <person name="Hassan A."/>
            <person name="Alssahen M."/>
            <person name="Laemmler C."/>
            <person name="Borowiak M."/>
            <person name="Malorny B."/>
            <person name="Abdulmawjood A."/>
        </authorList>
    </citation>
    <scope>NUCLEOTIDE SEQUENCE [LARGE SCALE GENOMIC DNA]</scope>
    <source>
        <strain evidence="6 7">C605018/01/1</strain>
    </source>
</reference>
<dbReference type="Proteomes" id="UP000293036">
    <property type="component" value="Unassembled WGS sequence"/>
</dbReference>
<evidence type="ECO:0000256" key="1">
    <source>
        <dbReference type="ARBA" id="ARBA00022898"/>
    </source>
</evidence>
<comment type="function">
    <text evidence="2">Pyridoxal 5'-phosphate (PLP)-binding protein, which is involved in PLP homeostasis.</text>
</comment>
<dbReference type="OrthoDB" id="9804072at2"/>
<dbReference type="PIRSF" id="PIRSF004848">
    <property type="entry name" value="YBL036c_PLPDEIII"/>
    <property type="match status" value="1"/>
</dbReference>
<evidence type="ECO:0000313" key="6">
    <source>
        <dbReference type="EMBL" id="TBW20925.1"/>
    </source>
</evidence>
<sequence>MDSIDIEGNICAVRNRIRAAALTAGRDPKEIKLMLAAKYQPAAHIMRALACGETLLGHNLVHQLEESERDLLALNAPPHTTTVIGHVQSNKLSTAMTYAQRIDTVDSLKYAQRINRRQEARCATGEADAPYPILLQVNSSGATTQFGCEPDKLLELAQSVVSLPYVTVQGLMTIGANSPDPDAVATSFATTRKLLSEMNQIDGLENAGELSMGMTSDLELAVAHGSTLVRVGTAIFGARNV</sequence>
<dbReference type="HAMAP" id="MF_02087">
    <property type="entry name" value="PLP_homeostasis"/>
    <property type="match status" value="1"/>
</dbReference>
<accession>A0A4Q9V0D7</accession>
<dbReference type="Pfam" id="PF01168">
    <property type="entry name" value="Ala_racemase_N"/>
    <property type="match status" value="1"/>
</dbReference>
<evidence type="ECO:0000313" key="7">
    <source>
        <dbReference type="Proteomes" id="UP000293036"/>
    </source>
</evidence>
<dbReference type="CDD" id="cd00635">
    <property type="entry name" value="PLPDE_III_YBL036c_like"/>
    <property type="match status" value="1"/>
</dbReference>
<dbReference type="InterPro" id="IPR011078">
    <property type="entry name" value="PyrdxlP_homeostasis"/>
</dbReference>
<dbReference type="Gene3D" id="3.20.20.10">
    <property type="entry name" value="Alanine racemase"/>
    <property type="match status" value="1"/>
</dbReference>
<evidence type="ECO:0000256" key="2">
    <source>
        <dbReference type="HAMAP-Rule" id="MF_02087"/>
    </source>
</evidence>
<evidence type="ECO:0000256" key="4">
    <source>
        <dbReference type="RuleBase" id="RU004514"/>
    </source>
</evidence>
<keyword evidence="7" id="KW-1185">Reference proteome</keyword>
<comment type="cofactor">
    <cofactor evidence="3">
        <name>pyridoxal 5'-phosphate</name>
        <dbReference type="ChEBI" id="CHEBI:597326"/>
    </cofactor>
</comment>
<dbReference type="SUPFAM" id="SSF51419">
    <property type="entry name" value="PLP-binding barrel"/>
    <property type="match status" value="1"/>
</dbReference>
<dbReference type="RefSeq" id="WP_131281939.1">
    <property type="nucleotide sequence ID" value="NZ_JBHSLR010000005.1"/>
</dbReference>
<protein>
    <recommendedName>
        <fullName evidence="2">Pyridoxal phosphate homeostasis protein</fullName>
        <shortName evidence="2">PLP homeostasis protein</shortName>
    </recommendedName>
</protein>
<comment type="similarity">
    <text evidence="2 4">Belongs to the pyridoxal phosphate-binding protein YggS/PROSC family.</text>
</comment>
<feature type="domain" description="Alanine racemase N-terminal" evidence="5">
    <location>
        <begin position="61"/>
        <end position="239"/>
    </location>
</feature>
<keyword evidence="1 2" id="KW-0663">Pyridoxal phosphate</keyword>
<dbReference type="EMBL" id="SJDT01000006">
    <property type="protein sequence ID" value="TBW20925.1"/>
    <property type="molecule type" value="Genomic_DNA"/>
</dbReference>
<evidence type="ECO:0000259" key="5">
    <source>
        <dbReference type="Pfam" id="PF01168"/>
    </source>
</evidence>
<evidence type="ECO:0000256" key="3">
    <source>
        <dbReference type="PIRSR" id="PIRSR004848-1"/>
    </source>
</evidence>
<dbReference type="NCBIfam" id="TIGR00044">
    <property type="entry name" value="YggS family pyridoxal phosphate-dependent enzyme"/>
    <property type="match status" value="1"/>
</dbReference>
<feature type="modified residue" description="N6-(pyridoxal phosphate)lysine" evidence="2 3">
    <location>
        <position position="38"/>
    </location>
</feature>
<dbReference type="InterPro" id="IPR001608">
    <property type="entry name" value="Ala_racemase_N"/>
</dbReference>
<dbReference type="GO" id="GO:0030170">
    <property type="term" value="F:pyridoxal phosphate binding"/>
    <property type="evidence" value="ECO:0007669"/>
    <property type="project" value="UniProtKB-UniRule"/>
</dbReference>
<name>A0A4Q9V0D7_9ACTO</name>
<dbReference type="AlphaFoldDB" id="A0A4Q9V0D7"/>
<dbReference type="PANTHER" id="PTHR10146:SF14">
    <property type="entry name" value="PYRIDOXAL PHOSPHATE HOMEOSTASIS PROTEIN"/>
    <property type="match status" value="1"/>
</dbReference>
<comment type="caution">
    <text evidence="6">The sequence shown here is derived from an EMBL/GenBank/DDBJ whole genome shotgun (WGS) entry which is preliminary data.</text>
</comment>
<organism evidence="6 7">
    <name type="scientific">Arcanobacterium bovis</name>
    <dbReference type="NCBI Taxonomy" id="2529275"/>
    <lineage>
        <taxon>Bacteria</taxon>
        <taxon>Bacillati</taxon>
        <taxon>Actinomycetota</taxon>
        <taxon>Actinomycetes</taxon>
        <taxon>Actinomycetales</taxon>
        <taxon>Actinomycetaceae</taxon>
        <taxon>Arcanobacterium</taxon>
    </lineage>
</organism>
<dbReference type="PANTHER" id="PTHR10146">
    <property type="entry name" value="PROLINE SYNTHETASE CO-TRANSCRIBED BACTERIAL HOMOLOG PROTEIN"/>
    <property type="match status" value="1"/>
</dbReference>
<proteinExistence type="inferred from homology"/>
<dbReference type="InterPro" id="IPR029066">
    <property type="entry name" value="PLP-binding_barrel"/>
</dbReference>
<gene>
    <name evidence="6" type="ORF">EZJ44_07475</name>
</gene>